<dbReference type="RefSeq" id="WP_119974019.1">
    <property type="nucleotide sequence ID" value="NZ_CP032416.1"/>
</dbReference>
<dbReference type="OrthoDB" id="1950593at2"/>
<reference evidence="2 3" key="1">
    <citation type="journal article" date="2019" name="Int. J. Syst. Evol. Microbiol.">
        <title>Clostridium fermenticellae sp. nov., isolated from the mud in a fermentation cellar for the production of the Chinese liquor, baijiu.</title>
        <authorList>
            <person name="Xu P.X."/>
            <person name="Chai L.J."/>
            <person name="Qiu T."/>
            <person name="Zhang X.J."/>
            <person name="Lu Z.M."/>
            <person name="Xiao C."/>
            <person name="Wang S.T."/>
            <person name="Shen C.H."/>
            <person name="Shi J.S."/>
            <person name="Xu Z.H."/>
        </authorList>
    </citation>
    <scope>NUCLEOTIDE SEQUENCE [LARGE SCALE GENOMIC DNA]</scope>
    <source>
        <strain evidence="2 3">JN500901</strain>
    </source>
</reference>
<dbReference type="AlphaFoldDB" id="A0A386H6G8"/>
<dbReference type="EMBL" id="CP032416">
    <property type="protein sequence ID" value="AYD41302.1"/>
    <property type="molecule type" value="Genomic_DNA"/>
</dbReference>
<proteinExistence type="predicted"/>
<gene>
    <name evidence="2" type="ORF">D4Z93_12620</name>
</gene>
<evidence type="ECO:0000313" key="2">
    <source>
        <dbReference type="EMBL" id="AYD41302.1"/>
    </source>
</evidence>
<feature type="region of interest" description="Disordered" evidence="1">
    <location>
        <begin position="233"/>
        <end position="264"/>
    </location>
</feature>
<dbReference type="PROSITE" id="PS51257">
    <property type="entry name" value="PROKAR_LIPOPROTEIN"/>
    <property type="match status" value="1"/>
</dbReference>
<protein>
    <recommendedName>
        <fullName evidence="4">Head-tail adaptor protein</fullName>
    </recommendedName>
</protein>
<dbReference type="KEGG" id="cfer:D4Z93_12620"/>
<name>A0A386H6G8_9CLOT</name>
<dbReference type="Proteomes" id="UP000266301">
    <property type="component" value="Chromosome"/>
</dbReference>
<evidence type="ECO:0008006" key="4">
    <source>
        <dbReference type="Google" id="ProtNLM"/>
    </source>
</evidence>
<evidence type="ECO:0000256" key="1">
    <source>
        <dbReference type="SAM" id="MobiDB-lite"/>
    </source>
</evidence>
<accession>A0A386H6G8</accession>
<evidence type="ECO:0000313" key="3">
    <source>
        <dbReference type="Proteomes" id="UP000266301"/>
    </source>
</evidence>
<keyword evidence="3" id="KW-1185">Reference proteome</keyword>
<feature type="compositionally biased region" description="Gly residues" evidence="1">
    <location>
        <begin position="240"/>
        <end position="251"/>
    </location>
</feature>
<organism evidence="2 3">
    <name type="scientific">Clostridium fermenticellae</name>
    <dbReference type="NCBI Taxonomy" id="2068654"/>
    <lineage>
        <taxon>Bacteria</taxon>
        <taxon>Bacillati</taxon>
        <taxon>Bacillota</taxon>
        <taxon>Clostridia</taxon>
        <taxon>Eubacteriales</taxon>
        <taxon>Clostridiaceae</taxon>
        <taxon>Clostridium</taxon>
    </lineage>
</organism>
<sequence>MKEIMVISHKKIIRILFISMIFPLIFSGCMSSQKTDENRSSDFDIKIAANVTESYMNALVKGDESNIKQFCSSKLLKSPIISENEDLKIFGYNIAESNEVGSAGLFKIKVSRSDINKVFASLDQYDVRTSKEGNEYKVVETNDLTEKEAFRKGNSIRMRSKNNAATNLVLNAQGLPGYTFSKDDAANIDKLAVPKNFSLINFSYGGDSLAVSTYDKNSFIGIIKIDESLAVQSSSNTGGSDNGGNGQGSGGEDTQSQDQTGAKEKPIGREIVALDILRDSKVELMSFSPTEKFIAVQYSASNGNKGLRVYKIDGGDIIPFKFEDKYPIDKVDVIFSSYDKENLNFDVVPKSSGDKSVTDYVGKWQLNLKSFKENKM</sequence>